<sequence length="68" mass="7857">MKTESTPQICPRCGKQFTEPPALSRQDNRTEICPLCGTREALESLGIDKLEQEQIITTIRFYSNRKRE</sequence>
<protein>
    <submittedName>
        <fullName evidence="1">Uncharacterized protein</fullName>
    </submittedName>
</protein>
<dbReference type="EMBL" id="MPJZ01000057">
    <property type="protein sequence ID" value="OLU44727.1"/>
    <property type="molecule type" value="Genomic_DNA"/>
</dbReference>
<accession>A0A1Q9YJR8</accession>
<comment type="caution">
    <text evidence="1">The sequence shown here is derived from an EMBL/GenBank/DDBJ whole genome shotgun (WGS) entry which is preliminary data.</text>
</comment>
<evidence type="ECO:0000313" key="2">
    <source>
        <dbReference type="Proteomes" id="UP000186758"/>
    </source>
</evidence>
<gene>
    <name evidence="1" type="ORF">BO223_07280</name>
</gene>
<name>A0A1Q9YJR8_9FIRM</name>
<reference evidence="1 2" key="1">
    <citation type="submission" date="2016-11" db="EMBL/GenBank/DDBJ databases">
        <title>Description of two novel members of the family Erysipelotrichaceae: Ileibacterium lipovorans gen. nov., sp. nov. and Dubosiella newyorkensis, gen. nov., sp. nov.</title>
        <authorList>
            <person name="Cox L.M."/>
            <person name="Sohn J."/>
            <person name="Tyrrell K.L."/>
            <person name="Citron D.M."/>
            <person name="Lawson P.A."/>
            <person name="Patel N.B."/>
            <person name="Iizumi T."/>
            <person name="Perez-Perez G.I."/>
            <person name="Goldstein E.J."/>
            <person name="Blaser M.J."/>
        </authorList>
    </citation>
    <scope>NUCLEOTIDE SEQUENCE [LARGE SCALE GENOMIC DNA]</scope>
    <source>
        <strain evidence="1 2">NYU-BL-K8</strain>
    </source>
</reference>
<dbReference type="Proteomes" id="UP000186758">
    <property type="component" value="Unassembled WGS sequence"/>
</dbReference>
<proteinExistence type="predicted"/>
<evidence type="ECO:0000313" key="1">
    <source>
        <dbReference type="EMBL" id="OLU44727.1"/>
    </source>
</evidence>
<dbReference type="AlphaFoldDB" id="A0A1Q9YJR8"/>
<organism evidence="1 2">
    <name type="scientific">Faecalibaculum rodentium</name>
    <dbReference type="NCBI Taxonomy" id="1702221"/>
    <lineage>
        <taxon>Bacteria</taxon>
        <taxon>Bacillati</taxon>
        <taxon>Bacillota</taxon>
        <taxon>Erysipelotrichia</taxon>
        <taxon>Erysipelotrichales</taxon>
        <taxon>Erysipelotrichaceae</taxon>
        <taxon>Faecalibaculum</taxon>
    </lineage>
</organism>